<keyword evidence="1" id="KW-0812">Transmembrane</keyword>
<keyword evidence="1" id="KW-0472">Membrane</keyword>
<gene>
    <name evidence="2" type="ORF">CMV30_10620</name>
</gene>
<dbReference type="Proteomes" id="UP000217265">
    <property type="component" value="Chromosome"/>
</dbReference>
<accession>A0A290QKI2</accession>
<keyword evidence="1" id="KW-1133">Transmembrane helix</keyword>
<feature type="transmembrane region" description="Helical" evidence="1">
    <location>
        <begin position="295"/>
        <end position="319"/>
    </location>
</feature>
<dbReference type="KEGG" id="vbh:CMV30_10620"/>
<dbReference type="EMBL" id="CP023344">
    <property type="protein sequence ID" value="ATC64372.1"/>
    <property type="molecule type" value="Genomic_DNA"/>
</dbReference>
<reference evidence="2 3" key="1">
    <citation type="submission" date="2017-09" db="EMBL/GenBank/DDBJ databases">
        <title>Complete genome sequence of Verrucomicrobial strain HZ-65, isolated from freshwater.</title>
        <authorList>
            <person name="Choi A."/>
        </authorList>
    </citation>
    <scope>NUCLEOTIDE SEQUENCE [LARGE SCALE GENOMIC DNA]</scope>
    <source>
        <strain evidence="2 3">HZ-65</strain>
    </source>
</reference>
<feature type="transmembrane region" description="Helical" evidence="1">
    <location>
        <begin position="35"/>
        <end position="54"/>
    </location>
</feature>
<evidence type="ECO:0000313" key="2">
    <source>
        <dbReference type="EMBL" id="ATC64372.1"/>
    </source>
</evidence>
<feature type="transmembrane region" description="Helical" evidence="1">
    <location>
        <begin position="266"/>
        <end position="288"/>
    </location>
</feature>
<feature type="transmembrane region" description="Helical" evidence="1">
    <location>
        <begin position="165"/>
        <end position="190"/>
    </location>
</feature>
<dbReference type="OrthoDB" id="345121at2"/>
<dbReference type="Pfam" id="PF05982">
    <property type="entry name" value="Sbt_1"/>
    <property type="match status" value="1"/>
</dbReference>
<feature type="transmembrane region" description="Helical" evidence="1">
    <location>
        <begin position="202"/>
        <end position="222"/>
    </location>
</feature>
<feature type="transmembrane region" description="Helical" evidence="1">
    <location>
        <begin position="124"/>
        <end position="144"/>
    </location>
</feature>
<feature type="transmembrane region" description="Helical" evidence="1">
    <location>
        <begin position="60"/>
        <end position="81"/>
    </location>
</feature>
<name>A0A290QKI2_9BACT</name>
<dbReference type="PANTHER" id="PTHR40400:SF1">
    <property type="entry name" value="SLR1512 PROTEIN"/>
    <property type="match status" value="1"/>
</dbReference>
<keyword evidence="3" id="KW-1185">Reference proteome</keyword>
<proteinExistence type="predicted"/>
<dbReference type="AlphaFoldDB" id="A0A290QKI2"/>
<dbReference type="InterPro" id="IPR010293">
    <property type="entry name" value="Sbt_1"/>
</dbReference>
<dbReference type="RefSeq" id="WP_096056004.1">
    <property type="nucleotide sequence ID" value="NZ_CP023344.1"/>
</dbReference>
<evidence type="ECO:0000256" key="1">
    <source>
        <dbReference type="SAM" id="Phobius"/>
    </source>
</evidence>
<feature type="transmembrane region" description="Helical" evidence="1">
    <location>
        <begin position="234"/>
        <end position="254"/>
    </location>
</feature>
<protein>
    <submittedName>
        <fullName evidence="2">Sodium-dependent bicarbonate transport family permease</fullName>
    </submittedName>
</protein>
<sequence length="324" mass="33629">MLENLLDPLFLFFVVGFAGGVLRSDLKLPDAVYQLLSTYLLLAIGLKGGVQLAQVSAGEIVMPALATLGLGLFVPVVVFAVAMRIGKLGRADAASLAAHYGSASAVTFAAGLEMVRRAQMQHEGFLPVLLVLLEIPAILVAIFLHRSGAKAASVASESGKAGESYGAIVHEILLNRSVFLLLAGMAVGFLSGPGRFASFEPLFVHAFKPILAFFILEMGLVAAQRMPEIKKAGVFLVTFGIVCPLIVGALGGWLGLLSGLSQGGAVILATMAASASYIAAPAAIRVAIPEANTGLSIAAALGVTFPFNLALGIPLYMWWVGRIG</sequence>
<dbReference type="PANTHER" id="PTHR40400">
    <property type="entry name" value="SLR1512 PROTEIN"/>
    <property type="match status" value="1"/>
</dbReference>
<evidence type="ECO:0000313" key="3">
    <source>
        <dbReference type="Proteomes" id="UP000217265"/>
    </source>
</evidence>
<feature type="transmembrane region" description="Helical" evidence="1">
    <location>
        <begin position="6"/>
        <end position="23"/>
    </location>
</feature>
<organism evidence="2 3">
    <name type="scientific">Nibricoccus aquaticus</name>
    <dbReference type="NCBI Taxonomy" id="2576891"/>
    <lineage>
        <taxon>Bacteria</taxon>
        <taxon>Pseudomonadati</taxon>
        <taxon>Verrucomicrobiota</taxon>
        <taxon>Opitutia</taxon>
        <taxon>Opitutales</taxon>
        <taxon>Opitutaceae</taxon>
        <taxon>Nibricoccus</taxon>
    </lineage>
</organism>
<feature type="transmembrane region" description="Helical" evidence="1">
    <location>
        <begin position="93"/>
        <end position="112"/>
    </location>
</feature>